<feature type="repeat" description="TPR" evidence="1">
    <location>
        <begin position="12"/>
        <end position="45"/>
    </location>
</feature>
<keyword evidence="3" id="KW-1185">Reference proteome</keyword>
<organism evidence="2 3">
    <name type="scientific">Micromonospora parva</name>
    <dbReference type="NCBI Taxonomy" id="1464048"/>
    <lineage>
        <taxon>Bacteria</taxon>
        <taxon>Bacillati</taxon>
        <taxon>Actinomycetota</taxon>
        <taxon>Actinomycetes</taxon>
        <taxon>Micromonosporales</taxon>
        <taxon>Micromonosporaceae</taxon>
        <taxon>Micromonospora</taxon>
    </lineage>
</organism>
<protein>
    <submittedName>
        <fullName evidence="2">Tetratricopeptide repeat protein</fullName>
    </submittedName>
</protein>
<sequence length="106" mass="11722">MLQDVDDVQGQADTWDSLGHAHHQLGDDRRAIACYEHALELFTQVHDRYAEASTYVNLGGSHRALGDLGATRAAWRRALTILDELGDADADSIRANLDQLDASRLH</sequence>
<dbReference type="SUPFAM" id="SSF48452">
    <property type="entry name" value="TPR-like"/>
    <property type="match status" value="1"/>
</dbReference>
<reference evidence="2 3" key="1">
    <citation type="submission" date="2024-10" db="EMBL/GenBank/DDBJ databases">
        <title>The Natural Products Discovery Center: Release of the First 8490 Sequenced Strains for Exploring Actinobacteria Biosynthetic Diversity.</title>
        <authorList>
            <person name="Kalkreuter E."/>
            <person name="Kautsar S.A."/>
            <person name="Yang D."/>
            <person name="Bader C.D."/>
            <person name="Teijaro C.N."/>
            <person name="Fluegel L."/>
            <person name="Davis C.M."/>
            <person name="Simpson J.R."/>
            <person name="Lauterbach L."/>
            <person name="Steele A.D."/>
            <person name="Gui C."/>
            <person name="Meng S."/>
            <person name="Li G."/>
            <person name="Viehrig K."/>
            <person name="Ye F."/>
            <person name="Su P."/>
            <person name="Kiefer A.F."/>
            <person name="Nichols A."/>
            <person name="Cepeda A.J."/>
            <person name="Yan W."/>
            <person name="Fan B."/>
            <person name="Jiang Y."/>
            <person name="Adhikari A."/>
            <person name="Zheng C.-J."/>
            <person name="Schuster L."/>
            <person name="Cowan T.M."/>
            <person name="Smanski M.J."/>
            <person name="Chevrette M.G."/>
            <person name="De Carvalho L.P.S."/>
            <person name="Shen B."/>
        </authorList>
    </citation>
    <scope>NUCLEOTIDE SEQUENCE [LARGE SCALE GENOMIC DNA]</scope>
    <source>
        <strain evidence="2 3">NPDC000140</strain>
    </source>
</reference>
<evidence type="ECO:0000256" key="1">
    <source>
        <dbReference type="PROSITE-ProRule" id="PRU00339"/>
    </source>
</evidence>
<accession>A0ABW6W0H2</accession>
<dbReference type="Proteomes" id="UP001602287">
    <property type="component" value="Unassembled WGS sequence"/>
</dbReference>
<dbReference type="PROSITE" id="PS50005">
    <property type="entry name" value="TPR"/>
    <property type="match status" value="1"/>
</dbReference>
<dbReference type="RefSeq" id="WP_387222341.1">
    <property type="nucleotide sequence ID" value="NZ_JBIAZM010000012.1"/>
</dbReference>
<comment type="caution">
    <text evidence="2">The sequence shown here is derived from an EMBL/GenBank/DDBJ whole genome shotgun (WGS) entry which is preliminary data.</text>
</comment>
<gene>
    <name evidence="2" type="ORF">ACFY3B_26910</name>
</gene>
<dbReference type="InterPro" id="IPR011990">
    <property type="entry name" value="TPR-like_helical_dom_sf"/>
</dbReference>
<dbReference type="Gene3D" id="1.25.40.10">
    <property type="entry name" value="Tetratricopeptide repeat domain"/>
    <property type="match status" value="1"/>
</dbReference>
<dbReference type="PANTHER" id="PTHR10098">
    <property type="entry name" value="RAPSYN-RELATED"/>
    <property type="match status" value="1"/>
</dbReference>
<dbReference type="InterPro" id="IPR019734">
    <property type="entry name" value="TPR_rpt"/>
</dbReference>
<dbReference type="PANTHER" id="PTHR10098:SF106">
    <property type="entry name" value="TETRATRICOPEPTIDE REPEAT PROTEIN 28-LIKE PROTEIN"/>
    <property type="match status" value="1"/>
</dbReference>
<evidence type="ECO:0000313" key="3">
    <source>
        <dbReference type="Proteomes" id="UP001602287"/>
    </source>
</evidence>
<dbReference type="EMBL" id="JBIAZM010000012">
    <property type="protein sequence ID" value="MFF5203235.1"/>
    <property type="molecule type" value="Genomic_DNA"/>
</dbReference>
<dbReference type="SMART" id="SM00028">
    <property type="entry name" value="TPR"/>
    <property type="match status" value="2"/>
</dbReference>
<evidence type="ECO:0000313" key="2">
    <source>
        <dbReference type="EMBL" id="MFF5203235.1"/>
    </source>
</evidence>
<keyword evidence="1" id="KW-0802">TPR repeat</keyword>
<name>A0ABW6W0H2_9ACTN</name>
<proteinExistence type="predicted"/>
<dbReference type="Pfam" id="PF13424">
    <property type="entry name" value="TPR_12"/>
    <property type="match status" value="1"/>
</dbReference>